<dbReference type="OrthoDB" id="5295250at2759"/>
<dbReference type="InterPro" id="IPR001810">
    <property type="entry name" value="F-box_dom"/>
</dbReference>
<accession>A0A1R3R9W3</accession>
<evidence type="ECO:0000313" key="3">
    <source>
        <dbReference type="EMBL" id="OOF91276.1"/>
    </source>
</evidence>
<dbReference type="CDD" id="cd09917">
    <property type="entry name" value="F-box_SF"/>
    <property type="match status" value="1"/>
</dbReference>
<dbReference type="Pfam" id="PF12937">
    <property type="entry name" value="F-box-like"/>
    <property type="match status" value="1"/>
</dbReference>
<feature type="domain" description="F-box" evidence="2">
    <location>
        <begin position="54"/>
        <end position="104"/>
    </location>
</feature>
<dbReference type="OMA" id="IPHRPAK"/>
<dbReference type="EMBL" id="KV907511">
    <property type="protein sequence ID" value="OOF91276.1"/>
    <property type="molecule type" value="Genomic_DNA"/>
</dbReference>
<reference evidence="4" key="1">
    <citation type="journal article" date="2017" name="Genome Biol.">
        <title>Comparative genomics reveals high biological diversity and specific adaptations in the industrially and medically important fungal genus Aspergillus.</title>
        <authorList>
            <person name="de Vries R.P."/>
            <person name="Riley R."/>
            <person name="Wiebenga A."/>
            <person name="Aguilar-Osorio G."/>
            <person name="Amillis S."/>
            <person name="Uchima C.A."/>
            <person name="Anderluh G."/>
            <person name="Asadollahi M."/>
            <person name="Askin M."/>
            <person name="Barry K."/>
            <person name="Battaglia E."/>
            <person name="Bayram O."/>
            <person name="Benocci T."/>
            <person name="Braus-Stromeyer S.A."/>
            <person name="Caldana C."/>
            <person name="Canovas D."/>
            <person name="Cerqueira G.C."/>
            <person name="Chen F."/>
            <person name="Chen W."/>
            <person name="Choi C."/>
            <person name="Clum A."/>
            <person name="Dos Santos R.A."/>
            <person name="Damasio A.R."/>
            <person name="Diallinas G."/>
            <person name="Emri T."/>
            <person name="Fekete E."/>
            <person name="Flipphi M."/>
            <person name="Freyberg S."/>
            <person name="Gallo A."/>
            <person name="Gournas C."/>
            <person name="Habgood R."/>
            <person name="Hainaut M."/>
            <person name="Harispe M.L."/>
            <person name="Henrissat B."/>
            <person name="Hilden K.S."/>
            <person name="Hope R."/>
            <person name="Hossain A."/>
            <person name="Karabika E."/>
            <person name="Karaffa L."/>
            <person name="Karanyi Z."/>
            <person name="Krasevec N."/>
            <person name="Kuo A."/>
            <person name="Kusch H."/>
            <person name="LaButti K."/>
            <person name="Lagendijk E.L."/>
            <person name="Lapidus A."/>
            <person name="Levasseur A."/>
            <person name="Lindquist E."/>
            <person name="Lipzen A."/>
            <person name="Logrieco A.F."/>
            <person name="MacCabe A."/>
            <person name="Maekelae M.R."/>
            <person name="Malavazi I."/>
            <person name="Melin P."/>
            <person name="Meyer V."/>
            <person name="Mielnichuk N."/>
            <person name="Miskei M."/>
            <person name="Molnar A.P."/>
            <person name="Mule G."/>
            <person name="Ngan C.Y."/>
            <person name="Orejas M."/>
            <person name="Orosz E."/>
            <person name="Ouedraogo J.P."/>
            <person name="Overkamp K.M."/>
            <person name="Park H.-S."/>
            <person name="Perrone G."/>
            <person name="Piumi F."/>
            <person name="Punt P.J."/>
            <person name="Ram A.F."/>
            <person name="Ramon A."/>
            <person name="Rauscher S."/>
            <person name="Record E."/>
            <person name="Riano-Pachon D.M."/>
            <person name="Robert V."/>
            <person name="Roehrig J."/>
            <person name="Ruller R."/>
            <person name="Salamov A."/>
            <person name="Salih N.S."/>
            <person name="Samson R.A."/>
            <person name="Sandor E."/>
            <person name="Sanguinetti M."/>
            <person name="Schuetze T."/>
            <person name="Sepcic K."/>
            <person name="Shelest E."/>
            <person name="Sherlock G."/>
            <person name="Sophianopoulou V."/>
            <person name="Squina F.M."/>
            <person name="Sun H."/>
            <person name="Susca A."/>
            <person name="Todd R.B."/>
            <person name="Tsang A."/>
            <person name="Unkles S.E."/>
            <person name="van de Wiele N."/>
            <person name="van Rossen-Uffink D."/>
            <person name="Oliveira J.V."/>
            <person name="Vesth T.C."/>
            <person name="Visser J."/>
            <person name="Yu J.-H."/>
            <person name="Zhou M."/>
            <person name="Andersen M.R."/>
            <person name="Archer D.B."/>
            <person name="Baker S.E."/>
            <person name="Benoit I."/>
            <person name="Brakhage A.A."/>
            <person name="Braus G.H."/>
            <person name="Fischer R."/>
            <person name="Frisvad J.C."/>
            <person name="Goldman G.H."/>
            <person name="Houbraken J."/>
            <person name="Oakley B."/>
            <person name="Pocsi I."/>
            <person name="Scazzocchio C."/>
            <person name="Seiboth B."/>
            <person name="vanKuyk P.A."/>
            <person name="Wortman J."/>
            <person name="Dyer P.S."/>
            <person name="Grigoriev I.V."/>
        </authorList>
    </citation>
    <scope>NUCLEOTIDE SEQUENCE [LARGE SCALE GENOMIC DNA]</scope>
    <source>
        <strain evidence="4">ITEM 5010</strain>
    </source>
</reference>
<sequence length="510" mass="58308">MINDSSATQQIIELFTQLNTNSARQDAYHRILDQLKPHEWRDVRTRINLRSFQKDILGQSPPEVAVQIAQYLDLSDLHVLQGVSRKWHLLLSSELIRGAVYQRYTGCGAYVTEDQFTRYSKQRLRLERGLPTCKLQGLNLSSPHGSSLACQDYTNGRHAWLEGNTHIIVHDLCKHTAQRFCTENRDLFRDIRLSESMVVAISVRGSFESRYCHTWNLETEEYASFRIPALHFRTFVVRGLNVALGFANPLAVGDESIIYWDMRSRIARNIQAEPNLALVGLHSTTNSLTTLHLQRENHISYQNDPTDSGHRDSLCVVKYKADDHGRITRVSSETLRLPFLPGTDWDIEILHDTSNDASGRLAAFSCQPPPSPVASTTPRHILVATHDPQTDKVYMHLLRPEDTPYLPLCIAAVDRNLLYYVKNDRGKPAIWISSPASRDPHRPAKAMDPELPREATSRVYSYASRFTLRGDSDFILMVDETDVKVWRFGDMRVEEDRVRTTAPREKGKYI</sequence>
<proteinExistence type="predicted"/>
<dbReference type="VEuPathDB" id="FungiDB:ASPCADRAFT_134290"/>
<dbReference type="Gene3D" id="1.20.1280.50">
    <property type="match status" value="1"/>
</dbReference>
<evidence type="ECO:0000313" key="4">
    <source>
        <dbReference type="Proteomes" id="UP000188318"/>
    </source>
</evidence>
<evidence type="ECO:0000256" key="1">
    <source>
        <dbReference type="SAM" id="MobiDB-lite"/>
    </source>
</evidence>
<dbReference type="Proteomes" id="UP000188318">
    <property type="component" value="Unassembled WGS sequence"/>
</dbReference>
<feature type="compositionally biased region" description="Basic and acidic residues" evidence="1">
    <location>
        <begin position="438"/>
        <end position="451"/>
    </location>
</feature>
<dbReference type="PROSITE" id="PS50181">
    <property type="entry name" value="FBOX"/>
    <property type="match status" value="1"/>
</dbReference>
<dbReference type="SUPFAM" id="SSF81383">
    <property type="entry name" value="F-box domain"/>
    <property type="match status" value="1"/>
</dbReference>
<protein>
    <recommendedName>
        <fullName evidence="2">F-box domain-containing protein</fullName>
    </recommendedName>
</protein>
<name>A0A1R3R9W3_ASPC5</name>
<dbReference type="AlphaFoldDB" id="A0A1R3R9W3"/>
<keyword evidence="4" id="KW-1185">Reference proteome</keyword>
<dbReference type="InterPro" id="IPR036047">
    <property type="entry name" value="F-box-like_dom_sf"/>
</dbReference>
<evidence type="ECO:0000259" key="2">
    <source>
        <dbReference type="PROSITE" id="PS50181"/>
    </source>
</evidence>
<organism evidence="3 4">
    <name type="scientific">Aspergillus carbonarius (strain ITEM 5010)</name>
    <dbReference type="NCBI Taxonomy" id="602072"/>
    <lineage>
        <taxon>Eukaryota</taxon>
        <taxon>Fungi</taxon>
        <taxon>Dikarya</taxon>
        <taxon>Ascomycota</taxon>
        <taxon>Pezizomycotina</taxon>
        <taxon>Eurotiomycetes</taxon>
        <taxon>Eurotiomycetidae</taxon>
        <taxon>Eurotiales</taxon>
        <taxon>Aspergillaceae</taxon>
        <taxon>Aspergillus</taxon>
        <taxon>Aspergillus subgen. Circumdati</taxon>
    </lineage>
</organism>
<gene>
    <name evidence="3" type="ORF">ASPCADRAFT_134290</name>
</gene>
<feature type="region of interest" description="Disordered" evidence="1">
    <location>
        <begin position="432"/>
        <end position="451"/>
    </location>
</feature>